<gene>
    <name evidence="2" type="ORF">E7681_07470</name>
</gene>
<organism evidence="2 3">
    <name type="scientific">Thalassobius vesicularis</name>
    <dbReference type="NCBI Taxonomy" id="1294297"/>
    <lineage>
        <taxon>Bacteria</taxon>
        <taxon>Pseudomonadati</taxon>
        <taxon>Pseudomonadota</taxon>
        <taxon>Alphaproteobacteria</taxon>
        <taxon>Rhodobacterales</taxon>
        <taxon>Roseobacteraceae</taxon>
        <taxon>Thalassovita</taxon>
    </lineage>
</organism>
<dbReference type="OrthoDB" id="7726503at2"/>
<sequence length="168" mass="17603">MRTKAIAVVAALVAAPTLAQPLFTADERAALGREIRALLLDQPALVAPAFGADMLPPNATGYADEIEADRTLLADLAPQIFAYPVAGPDNAPKLALITAPDCDACTEMQAQLTDAAKAGQLALYTLPLDSDAARALGLNTAPSYVFTDMVVRGDVPAAVLEKYLAKRR</sequence>
<dbReference type="RefSeq" id="WP_136338646.1">
    <property type="nucleotide sequence ID" value="NZ_SSMD01000003.1"/>
</dbReference>
<evidence type="ECO:0000313" key="2">
    <source>
        <dbReference type="EMBL" id="THD74791.1"/>
    </source>
</evidence>
<feature type="signal peptide" evidence="1">
    <location>
        <begin position="1"/>
        <end position="19"/>
    </location>
</feature>
<keyword evidence="3" id="KW-1185">Reference proteome</keyword>
<dbReference type="AlphaFoldDB" id="A0A4S3MCN5"/>
<dbReference type="SUPFAM" id="SSF52833">
    <property type="entry name" value="Thioredoxin-like"/>
    <property type="match status" value="1"/>
</dbReference>
<accession>A0A4S3MCN5</accession>
<dbReference type="EMBL" id="SSMD01000003">
    <property type="protein sequence ID" value="THD74791.1"/>
    <property type="molecule type" value="Genomic_DNA"/>
</dbReference>
<name>A0A4S3MCN5_9RHOB</name>
<dbReference type="Proteomes" id="UP000306113">
    <property type="component" value="Unassembled WGS sequence"/>
</dbReference>
<evidence type="ECO:0000256" key="1">
    <source>
        <dbReference type="SAM" id="SignalP"/>
    </source>
</evidence>
<reference evidence="2 3" key="1">
    <citation type="submission" date="2019-04" db="EMBL/GenBank/DDBJ databases">
        <title>Draft genome sequence of Youngimonas vesicularis.</title>
        <authorList>
            <person name="Hameed A."/>
        </authorList>
    </citation>
    <scope>NUCLEOTIDE SEQUENCE [LARGE SCALE GENOMIC DNA]</scope>
    <source>
        <strain evidence="2 3">CC-AMW-E</strain>
    </source>
</reference>
<feature type="chain" id="PRO_5020191620" description="Thioredoxin-like fold domain-containing protein" evidence="1">
    <location>
        <begin position="20"/>
        <end position="168"/>
    </location>
</feature>
<comment type="caution">
    <text evidence="2">The sequence shown here is derived from an EMBL/GenBank/DDBJ whole genome shotgun (WGS) entry which is preliminary data.</text>
</comment>
<keyword evidence="1" id="KW-0732">Signal</keyword>
<dbReference type="InterPro" id="IPR036249">
    <property type="entry name" value="Thioredoxin-like_sf"/>
</dbReference>
<proteinExistence type="predicted"/>
<protein>
    <recommendedName>
        <fullName evidence="4">Thioredoxin-like fold domain-containing protein</fullName>
    </recommendedName>
</protein>
<evidence type="ECO:0000313" key="3">
    <source>
        <dbReference type="Proteomes" id="UP000306113"/>
    </source>
</evidence>
<evidence type="ECO:0008006" key="4">
    <source>
        <dbReference type="Google" id="ProtNLM"/>
    </source>
</evidence>